<dbReference type="InterPro" id="IPR003591">
    <property type="entry name" value="Leu-rich_rpt_typical-subtyp"/>
</dbReference>
<accession>A0AAF0EAX9</accession>
<dbReference type="GO" id="GO:0005737">
    <property type="term" value="C:cytoplasm"/>
    <property type="evidence" value="ECO:0007669"/>
    <property type="project" value="TreeGrafter"/>
</dbReference>
<dbReference type="Proteomes" id="UP001214415">
    <property type="component" value="Chromosome 2"/>
</dbReference>
<dbReference type="PANTHER" id="PTHR15454:SF56">
    <property type="entry name" value="PROTEIN PHOSPHATASE 1 REGULATORY SUBUNIT 7-RELATED"/>
    <property type="match status" value="1"/>
</dbReference>
<evidence type="ECO:0000256" key="2">
    <source>
        <dbReference type="ARBA" id="ARBA00022737"/>
    </source>
</evidence>
<dbReference type="InterPro" id="IPR001611">
    <property type="entry name" value="Leu-rich_rpt"/>
</dbReference>
<keyword evidence="1" id="KW-0433">Leucine-rich repeat</keyword>
<dbReference type="InterPro" id="IPR032675">
    <property type="entry name" value="LRR_dom_sf"/>
</dbReference>
<name>A0AAF0EAX9_9BASI</name>
<dbReference type="PANTHER" id="PTHR15454">
    <property type="entry name" value="NISCHARIN RELATED"/>
    <property type="match status" value="1"/>
</dbReference>
<keyword evidence="5" id="KW-1185">Reference proteome</keyword>
<organism evidence="4 5">
    <name type="scientific">Malassezia equina</name>
    <dbReference type="NCBI Taxonomy" id="1381935"/>
    <lineage>
        <taxon>Eukaryota</taxon>
        <taxon>Fungi</taxon>
        <taxon>Dikarya</taxon>
        <taxon>Basidiomycota</taxon>
        <taxon>Ustilaginomycotina</taxon>
        <taxon>Malasseziomycetes</taxon>
        <taxon>Malasseziales</taxon>
        <taxon>Malasseziaceae</taxon>
        <taxon>Malassezia</taxon>
    </lineage>
</organism>
<feature type="compositionally biased region" description="Basic and acidic residues" evidence="3">
    <location>
        <begin position="33"/>
        <end position="48"/>
    </location>
</feature>
<reference evidence="4" key="1">
    <citation type="submission" date="2023-03" db="EMBL/GenBank/DDBJ databases">
        <title>Mating type loci evolution in Malassezia.</title>
        <authorList>
            <person name="Coelho M.A."/>
        </authorList>
    </citation>
    <scope>NUCLEOTIDE SEQUENCE</scope>
    <source>
        <strain evidence="4">CBS 12830</strain>
    </source>
</reference>
<dbReference type="Pfam" id="PF12799">
    <property type="entry name" value="LRR_4"/>
    <property type="match status" value="1"/>
</dbReference>
<proteinExistence type="predicted"/>
<dbReference type="AlphaFoldDB" id="A0AAF0EAX9"/>
<feature type="compositionally biased region" description="Acidic residues" evidence="3">
    <location>
        <begin position="22"/>
        <end position="32"/>
    </location>
</feature>
<protein>
    <submittedName>
        <fullName evidence="4">Protein phosphatase regulatory subunit Sds22</fullName>
    </submittedName>
</protein>
<evidence type="ECO:0000313" key="4">
    <source>
        <dbReference type="EMBL" id="WFD22333.1"/>
    </source>
</evidence>
<keyword evidence="2" id="KW-0677">Repeat</keyword>
<dbReference type="EMBL" id="CP119901">
    <property type="protein sequence ID" value="WFD22333.1"/>
    <property type="molecule type" value="Genomic_DNA"/>
</dbReference>
<evidence type="ECO:0000313" key="5">
    <source>
        <dbReference type="Proteomes" id="UP001214415"/>
    </source>
</evidence>
<dbReference type="SMART" id="SM00365">
    <property type="entry name" value="LRR_SD22"/>
    <property type="match status" value="7"/>
</dbReference>
<dbReference type="SUPFAM" id="SSF52058">
    <property type="entry name" value="L domain-like"/>
    <property type="match status" value="1"/>
</dbReference>
<sequence length="358" mass="40987">MNEKRVQVVGEPPVLNRPPAQEETDSDNECEIVEPRLEESDLHETEKAQDEDEEGMEELMSAFEDNETELDLTHLRIKSMKRLNLPRFANTLERLNLRQNEIRQMRGKDLSSVPHLKELDLYDNAIEHISGLDGNEELEILDLSFNNIRHVSRITHLGRCHTLYLVQNKIATVRPTDFTGPISMSLRSLELGGNRLRSLENLSQLSNLEELWVGKNKITSLESNRLTKLEGLETLEALEELYLSHNGIQKLEGLGKNVNLTTLDFAANQVSVIENVGHLKKLSQFWVRMQHSHQANDNHIDDINHLDAQLGPQNMPELETVYLEGNPAQKTEGSSYRRKVQLALPQIQQLDATYVRRN</sequence>
<dbReference type="SMART" id="SM00369">
    <property type="entry name" value="LRR_TYP"/>
    <property type="match status" value="4"/>
</dbReference>
<dbReference type="Pfam" id="PF13855">
    <property type="entry name" value="LRR_8"/>
    <property type="match status" value="1"/>
</dbReference>
<dbReference type="InterPro" id="IPR025875">
    <property type="entry name" value="Leu-rich_rpt_4"/>
</dbReference>
<dbReference type="PROSITE" id="PS51450">
    <property type="entry name" value="LRR"/>
    <property type="match status" value="6"/>
</dbReference>
<gene>
    <name evidence="4" type="primary">sds22</name>
    <name evidence="4" type="ORF">MEQU1_001003</name>
</gene>
<feature type="region of interest" description="Disordered" evidence="3">
    <location>
        <begin position="1"/>
        <end position="56"/>
    </location>
</feature>
<evidence type="ECO:0000256" key="1">
    <source>
        <dbReference type="ARBA" id="ARBA00022614"/>
    </source>
</evidence>
<evidence type="ECO:0000256" key="3">
    <source>
        <dbReference type="SAM" id="MobiDB-lite"/>
    </source>
</evidence>
<dbReference type="Gene3D" id="3.80.10.10">
    <property type="entry name" value="Ribonuclease Inhibitor"/>
    <property type="match status" value="2"/>
</dbReference>